<evidence type="ECO:0000313" key="3">
    <source>
        <dbReference type="Proteomes" id="UP000271624"/>
    </source>
</evidence>
<dbReference type="EMBL" id="RSCL01000020">
    <property type="protein sequence ID" value="RUT01284.1"/>
    <property type="molecule type" value="Genomic_DNA"/>
</dbReference>
<evidence type="ECO:0000256" key="1">
    <source>
        <dbReference type="SAM" id="Phobius"/>
    </source>
</evidence>
<accession>A0A3S1CEM4</accession>
<comment type="caution">
    <text evidence="2">The sequence shown here is derived from an EMBL/GenBank/DDBJ whole genome shotgun (WGS) entry which is preliminary data.</text>
</comment>
<keyword evidence="3" id="KW-1185">Reference proteome</keyword>
<proteinExistence type="predicted"/>
<organism evidence="2 3">
    <name type="scientific">Dulcicalothrix desertica PCC 7102</name>
    <dbReference type="NCBI Taxonomy" id="232991"/>
    <lineage>
        <taxon>Bacteria</taxon>
        <taxon>Bacillati</taxon>
        <taxon>Cyanobacteriota</taxon>
        <taxon>Cyanophyceae</taxon>
        <taxon>Nostocales</taxon>
        <taxon>Calotrichaceae</taxon>
        <taxon>Dulcicalothrix</taxon>
    </lineage>
</organism>
<reference evidence="2" key="1">
    <citation type="submission" date="2018-12" db="EMBL/GenBank/DDBJ databases">
        <authorList>
            <person name="Will S."/>
            <person name="Neumann-Schaal M."/>
            <person name="Henke P."/>
        </authorList>
    </citation>
    <scope>NUCLEOTIDE SEQUENCE</scope>
    <source>
        <strain evidence="2">PCC 7102</strain>
    </source>
</reference>
<keyword evidence="1" id="KW-0812">Transmembrane</keyword>
<feature type="transmembrane region" description="Helical" evidence="1">
    <location>
        <begin position="27"/>
        <end position="47"/>
    </location>
</feature>
<keyword evidence="1" id="KW-1133">Transmembrane helix</keyword>
<keyword evidence="1" id="KW-0472">Membrane</keyword>
<dbReference type="Proteomes" id="UP000271624">
    <property type="component" value="Unassembled WGS sequence"/>
</dbReference>
<protein>
    <submittedName>
        <fullName evidence="2">Uncharacterized protein</fullName>
    </submittedName>
</protein>
<sequence length="69" mass="7692">MSRFWFFMNSNSQSANVDSSSHRLADIVGTFIAILTLGLPMFVIAHYSSNNVEINTPQPITSSLQQSRD</sequence>
<gene>
    <name evidence="2" type="ORF">DSM106972_068350</name>
</gene>
<dbReference type="AlphaFoldDB" id="A0A3S1CEM4"/>
<name>A0A3S1CEM4_9CYAN</name>
<reference evidence="2" key="2">
    <citation type="journal article" date="2019" name="Genome Biol. Evol.">
        <title>Day and night: Metabolic profiles and evolutionary relationships of six axenic non-marine cyanobacteria.</title>
        <authorList>
            <person name="Will S.E."/>
            <person name="Henke P."/>
            <person name="Boedeker C."/>
            <person name="Huang S."/>
            <person name="Brinkmann H."/>
            <person name="Rohde M."/>
            <person name="Jarek M."/>
            <person name="Friedl T."/>
            <person name="Seufert S."/>
            <person name="Schumacher M."/>
            <person name="Overmann J."/>
            <person name="Neumann-Schaal M."/>
            <person name="Petersen J."/>
        </authorList>
    </citation>
    <scope>NUCLEOTIDE SEQUENCE [LARGE SCALE GENOMIC DNA]</scope>
    <source>
        <strain evidence="2">PCC 7102</strain>
    </source>
</reference>
<evidence type="ECO:0000313" key="2">
    <source>
        <dbReference type="EMBL" id="RUT01284.1"/>
    </source>
</evidence>